<keyword evidence="1" id="KW-0808">Transferase</keyword>
<proteinExistence type="predicted"/>
<dbReference type="SUPFAM" id="SSF55729">
    <property type="entry name" value="Acyl-CoA N-acyltransferases (Nat)"/>
    <property type="match status" value="1"/>
</dbReference>
<dbReference type="Pfam" id="PF13508">
    <property type="entry name" value="Acetyltransf_7"/>
    <property type="match status" value="1"/>
</dbReference>
<dbReference type="PANTHER" id="PTHR43877">
    <property type="entry name" value="AMINOALKYLPHOSPHONATE N-ACETYLTRANSFERASE-RELATED-RELATED"/>
    <property type="match status" value="1"/>
</dbReference>
<dbReference type="Gene3D" id="3.40.630.30">
    <property type="match status" value="1"/>
</dbReference>
<dbReference type="Proteomes" id="UP000637002">
    <property type="component" value="Unassembled WGS sequence"/>
</dbReference>
<protein>
    <submittedName>
        <fullName evidence="4">N-acetyltransferase</fullName>
    </submittedName>
</protein>
<evidence type="ECO:0000313" key="4">
    <source>
        <dbReference type="EMBL" id="GGC61455.1"/>
    </source>
</evidence>
<reference evidence="4" key="1">
    <citation type="journal article" date="2014" name="Int. J. Syst. Evol. Microbiol.">
        <title>Complete genome sequence of Corynebacterium casei LMG S-19264T (=DSM 44701T), isolated from a smear-ripened cheese.</title>
        <authorList>
            <consortium name="US DOE Joint Genome Institute (JGI-PGF)"/>
            <person name="Walter F."/>
            <person name="Albersmeier A."/>
            <person name="Kalinowski J."/>
            <person name="Ruckert C."/>
        </authorList>
    </citation>
    <scope>NUCLEOTIDE SEQUENCE</scope>
    <source>
        <strain evidence="4">CGMCC 1.12919</strain>
    </source>
</reference>
<keyword evidence="5" id="KW-1185">Reference proteome</keyword>
<evidence type="ECO:0000256" key="1">
    <source>
        <dbReference type="ARBA" id="ARBA00022679"/>
    </source>
</evidence>
<keyword evidence="2" id="KW-0012">Acyltransferase</keyword>
<dbReference type="InterPro" id="IPR016181">
    <property type="entry name" value="Acyl_CoA_acyltransferase"/>
</dbReference>
<dbReference type="PROSITE" id="PS51186">
    <property type="entry name" value="GNAT"/>
    <property type="match status" value="1"/>
</dbReference>
<organism evidence="4 5">
    <name type="scientific">Chelatococcus reniformis</name>
    <dbReference type="NCBI Taxonomy" id="1494448"/>
    <lineage>
        <taxon>Bacteria</taxon>
        <taxon>Pseudomonadati</taxon>
        <taxon>Pseudomonadota</taxon>
        <taxon>Alphaproteobacteria</taxon>
        <taxon>Hyphomicrobiales</taxon>
        <taxon>Chelatococcaceae</taxon>
        <taxon>Chelatococcus</taxon>
    </lineage>
</organism>
<name>A0A916U6A0_9HYPH</name>
<reference evidence="4" key="2">
    <citation type="submission" date="2020-09" db="EMBL/GenBank/DDBJ databases">
        <authorList>
            <person name="Sun Q."/>
            <person name="Zhou Y."/>
        </authorList>
    </citation>
    <scope>NUCLEOTIDE SEQUENCE</scope>
    <source>
        <strain evidence="4">CGMCC 1.12919</strain>
    </source>
</reference>
<evidence type="ECO:0000256" key="2">
    <source>
        <dbReference type="ARBA" id="ARBA00023315"/>
    </source>
</evidence>
<gene>
    <name evidence="4" type="ORF">GCM10010994_20040</name>
</gene>
<dbReference type="InterPro" id="IPR000182">
    <property type="entry name" value="GNAT_dom"/>
</dbReference>
<comment type="caution">
    <text evidence="4">The sequence shown here is derived from an EMBL/GenBank/DDBJ whole genome shotgun (WGS) entry which is preliminary data.</text>
</comment>
<sequence length="168" mass="18320">MSPDDRILSISDLRRQPALRDVVTDRIWNAWWRTKGIPLAVIARRVEETLAADGLPLALVAHRGEQFLGTASVIASDMPERPLYTPWVAAVWVEPEHRTRGIGAALVRAAAEAAFARGFDPVYLCATPANSPFYRRLGWRQVEADIAGLNLFSASPGQLHAPAGVSAV</sequence>
<dbReference type="GO" id="GO:0016747">
    <property type="term" value="F:acyltransferase activity, transferring groups other than amino-acyl groups"/>
    <property type="evidence" value="ECO:0007669"/>
    <property type="project" value="InterPro"/>
</dbReference>
<dbReference type="RefSeq" id="WP_188609005.1">
    <property type="nucleotide sequence ID" value="NZ_BMGG01000003.1"/>
</dbReference>
<feature type="domain" description="N-acetyltransferase" evidence="3">
    <location>
        <begin position="8"/>
        <end position="162"/>
    </location>
</feature>
<evidence type="ECO:0000259" key="3">
    <source>
        <dbReference type="PROSITE" id="PS51186"/>
    </source>
</evidence>
<evidence type="ECO:0000313" key="5">
    <source>
        <dbReference type="Proteomes" id="UP000637002"/>
    </source>
</evidence>
<dbReference type="EMBL" id="BMGG01000003">
    <property type="protein sequence ID" value="GGC61455.1"/>
    <property type="molecule type" value="Genomic_DNA"/>
</dbReference>
<dbReference type="InterPro" id="IPR050832">
    <property type="entry name" value="Bact_Acetyltransf"/>
</dbReference>
<dbReference type="CDD" id="cd04301">
    <property type="entry name" value="NAT_SF"/>
    <property type="match status" value="1"/>
</dbReference>
<dbReference type="AlphaFoldDB" id="A0A916U6A0"/>
<accession>A0A916U6A0</accession>